<dbReference type="EMBL" id="FOMI01000002">
    <property type="protein sequence ID" value="SFC97763.1"/>
    <property type="molecule type" value="Genomic_DNA"/>
</dbReference>
<keyword evidence="2" id="KW-1185">Reference proteome</keyword>
<dbReference type="Proteomes" id="UP000199439">
    <property type="component" value="Unassembled WGS sequence"/>
</dbReference>
<proteinExistence type="predicted"/>
<protein>
    <submittedName>
        <fullName evidence="1">Uncharacterized protein</fullName>
    </submittedName>
</protein>
<gene>
    <name evidence="1" type="ORF">SAMN04487987_102354</name>
</gene>
<organism evidence="1 2">
    <name type="scientific">Algibacter pectinivorans</name>
    <dbReference type="NCBI Taxonomy" id="870482"/>
    <lineage>
        <taxon>Bacteria</taxon>
        <taxon>Pseudomonadati</taxon>
        <taxon>Bacteroidota</taxon>
        <taxon>Flavobacteriia</taxon>
        <taxon>Flavobacteriales</taxon>
        <taxon>Flavobacteriaceae</taxon>
        <taxon>Algibacter</taxon>
    </lineage>
</organism>
<dbReference type="AlphaFoldDB" id="A0A1I1NSL6"/>
<evidence type="ECO:0000313" key="1">
    <source>
        <dbReference type="EMBL" id="SFC97763.1"/>
    </source>
</evidence>
<sequence length="244" mass="28489">MPLIPTINTINTPKAALKYNKMTKILLQHDIAAEQRFIENISSIAEMLNEVKNELSKQKVKHNLKLSELQDGEFIKHFTSYHEAEQNKCLPDADFSEYLKLCKINTAQLEELETLYNHRLNVAYSFYTHNHDYWQGIEDRAGRLNPSLIEKLKEAPNQKQYNLDDFLKISKDTYKVTVNPEFFKLYLTNENQATQIDEVKEIVKIAKKRKTNINDTLKMTGSIVKSLSNDYKITFDNEQILNIK</sequence>
<evidence type="ECO:0000313" key="2">
    <source>
        <dbReference type="Proteomes" id="UP000199439"/>
    </source>
</evidence>
<name>A0A1I1NSL6_9FLAO</name>
<dbReference type="STRING" id="870482.SAMN04487987_102354"/>
<accession>A0A1I1NSL6</accession>
<reference evidence="2" key="1">
    <citation type="submission" date="2016-10" db="EMBL/GenBank/DDBJ databases">
        <authorList>
            <person name="Varghese N."/>
            <person name="Submissions S."/>
        </authorList>
    </citation>
    <scope>NUCLEOTIDE SEQUENCE [LARGE SCALE GENOMIC DNA]</scope>
    <source>
        <strain evidence="2">DSM 25730</strain>
    </source>
</reference>